<evidence type="ECO:0000313" key="3">
    <source>
        <dbReference type="EMBL" id="ODQ75760.1"/>
    </source>
</evidence>
<reference evidence="3 4" key="1">
    <citation type="journal article" date="2016" name="Proc. Natl. Acad. Sci. U.S.A.">
        <title>Comparative genomics of biotechnologically important yeasts.</title>
        <authorList>
            <person name="Riley R."/>
            <person name="Haridas S."/>
            <person name="Wolfe K.H."/>
            <person name="Lopes M.R."/>
            <person name="Hittinger C.T."/>
            <person name="Goeker M."/>
            <person name="Salamov A.A."/>
            <person name="Wisecaver J.H."/>
            <person name="Long T.M."/>
            <person name="Calvey C.H."/>
            <person name="Aerts A.L."/>
            <person name="Barry K.W."/>
            <person name="Choi C."/>
            <person name="Clum A."/>
            <person name="Coughlan A.Y."/>
            <person name="Deshpande S."/>
            <person name="Douglass A.P."/>
            <person name="Hanson S.J."/>
            <person name="Klenk H.-P."/>
            <person name="LaButti K.M."/>
            <person name="Lapidus A."/>
            <person name="Lindquist E.A."/>
            <person name="Lipzen A.M."/>
            <person name="Meier-Kolthoff J.P."/>
            <person name="Ohm R.A."/>
            <person name="Otillar R.P."/>
            <person name="Pangilinan J.L."/>
            <person name="Peng Y."/>
            <person name="Rokas A."/>
            <person name="Rosa C.A."/>
            <person name="Scheuner C."/>
            <person name="Sibirny A.A."/>
            <person name="Slot J.C."/>
            <person name="Stielow J.B."/>
            <person name="Sun H."/>
            <person name="Kurtzman C.P."/>
            <person name="Blackwell M."/>
            <person name="Grigoriev I.V."/>
            <person name="Jeffries T.W."/>
        </authorList>
    </citation>
    <scope>NUCLEOTIDE SEQUENCE [LARGE SCALE GENOMIC DNA]</scope>
    <source>
        <strain evidence="3 4">NRRL Y-11557</strain>
    </source>
</reference>
<dbReference type="OrthoDB" id="4160836at2759"/>
<keyword evidence="1" id="KW-0175">Coiled coil</keyword>
<evidence type="ECO:0000256" key="2">
    <source>
        <dbReference type="SAM" id="MobiDB-lite"/>
    </source>
</evidence>
<keyword evidence="4" id="KW-1185">Reference proteome</keyword>
<feature type="compositionally biased region" description="Polar residues" evidence="2">
    <location>
        <begin position="39"/>
        <end position="56"/>
    </location>
</feature>
<dbReference type="Proteomes" id="UP000094385">
    <property type="component" value="Unassembled WGS sequence"/>
</dbReference>
<evidence type="ECO:0000313" key="4">
    <source>
        <dbReference type="Proteomes" id="UP000094385"/>
    </source>
</evidence>
<name>A0A1E3QDQ9_LIPST</name>
<dbReference type="EMBL" id="KV454290">
    <property type="protein sequence ID" value="ODQ75760.1"/>
    <property type="molecule type" value="Genomic_DNA"/>
</dbReference>
<feature type="coiled-coil region" evidence="1">
    <location>
        <begin position="155"/>
        <end position="182"/>
    </location>
</feature>
<organism evidence="3 4">
    <name type="scientific">Lipomyces starkeyi NRRL Y-11557</name>
    <dbReference type="NCBI Taxonomy" id="675824"/>
    <lineage>
        <taxon>Eukaryota</taxon>
        <taxon>Fungi</taxon>
        <taxon>Dikarya</taxon>
        <taxon>Ascomycota</taxon>
        <taxon>Saccharomycotina</taxon>
        <taxon>Lipomycetes</taxon>
        <taxon>Lipomycetales</taxon>
        <taxon>Lipomycetaceae</taxon>
        <taxon>Lipomyces</taxon>
    </lineage>
</organism>
<proteinExistence type="predicted"/>
<evidence type="ECO:0000256" key="1">
    <source>
        <dbReference type="SAM" id="Coils"/>
    </source>
</evidence>
<protein>
    <submittedName>
        <fullName evidence="3">Uncharacterized protein</fullName>
    </submittedName>
</protein>
<dbReference type="AlphaFoldDB" id="A0A1E3QDQ9"/>
<dbReference type="STRING" id="675824.A0A1E3QDQ9"/>
<feature type="region of interest" description="Disordered" evidence="2">
    <location>
        <begin position="1"/>
        <end position="69"/>
    </location>
</feature>
<sequence length="492" mass="55011">MLSASATAPTSLFRDNQQQKQQKPQQNEHGPTPTRAAPSRQQHSSGQHHAGTQSSFKRIPDSGDESTPTRGVLADIIQTSTVDQRRPAKRFKSLSQIASEAELSSDPIEPDEGAEIPRIRPTPIRTANLHSDLDRLLSGTPEVSLEKESEVEELRVALLWRLNQVKNEIEELENMVFEAEHSTQTESWSEKLTIAELDAVVNGLLSSNENSLSTVPIPDCCGFTNPDNMVPHMPEPELDLDNLRRFSGLTLRSLGIELVFLPSTDSENAIVRTARHKIQVAHSDSQISLTLSLIVNQTDLEVLEFFVWQESIQPLWAREPIAEWNTRMIGGGSHDLRQYDISCFLYGVAEFARMANVRAETMAMIARTFPYYIQSATVLPKKHGPDDDKGEIDKVLKAKEKRLWLGERRVVIRSDSGPNGLQLVISWDLELDGVTGDVGSKVTAHVSAPRYYEDIDQDETLGRIPAIFNTLVHTHGVYRAASIIIRNLFEED</sequence>
<gene>
    <name evidence="3" type="ORF">LIPSTDRAFT_61359</name>
</gene>
<accession>A0A1E3QDQ9</accession>
<feature type="compositionally biased region" description="Polar residues" evidence="2">
    <location>
        <begin position="1"/>
        <end position="16"/>
    </location>
</feature>